<dbReference type="OrthoDB" id="5411041at2759"/>
<organism evidence="3 4">
    <name type="scientific">Claviceps pazoutovae</name>
    <dbReference type="NCBI Taxonomy" id="1649127"/>
    <lineage>
        <taxon>Eukaryota</taxon>
        <taxon>Fungi</taxon>
        <taxon>Dikarya</taxon>
        <taxon>Ascomycota</taxon>
        <taxon>Pezizomycotina</taxon>
        <taxon>Sordariomycetes</taxon>
        <taxon>Hypocreomycetidae</taxon>
        <taxon>Hypocreales</taxon>
        <taxon>Clavicipitaceae</taxon>
        <taxon>Claviceps</taxon>
    </lineage>
</organism>
<accession>A0A9P7MCF4</accession>
<evidence type="ECO:0008006" key="5">
    <source>
        <dbReference type="Google" id="ProtNLM"/>
    </source>
</evidence>
<dbReference type="AlphaFoldDB" id="A0A9P7MCF4"/>
<gene>
    <name evidence="3" type="ORF">E4U60_001823</name>
</gene>
<feature type="transmembrane region" description="Helical" evidence="2">
    <location>
        <begin position="18"/>
        <end position="36"/>
    </location>
</feature>
<evidence type="ECO:0000313" key="3">
    <source>
        <dbReference type="EMBL" id="KAG5937557.1"/>
    </source>
</evidence>
<reference evidence="3 4" key="1">
    <citation type="journal article" date="2020" name="bioRxiv">
        <title>Whole genome comparisons of ergot fungi reveals the divergence and evolution of species within the genus Claviceps are the result of varying mechanisms driving genome evolution and host range expansion.</title>
        <authorList>
            <person name="Wyka S.A."/>
            <person name="Mondo S.J."/>
            <person name="Liu M."/>
            <person name="Dettman J."/>
            <person name="Nalam V."/>
            <person name="Broders K.D."/>
        </authorList>
    </citation>
    <scope>NUCLEOTIDE SEQUENCE [LARGE SCALE GENOMIC DNA]</scope>
    <source>
        <strain evidence="3 4">CCC 1485</strain>
    </source>
</reference>
<dbReference type="EMBL" id="SRPO01000179">
    <property type="protein sequence ID" value="KAG5937557.1"/>
    <property type="molecule type" value="Genomic_DNA"/>
</dbReference>
<keyword evidence="2" id="KW-0472">Membrane</keyword>
<feature type="compositionally biased region" description="Basic and acidic residues" evidence="1">
    <location>
        <begin position="162"/>
        <end position="171"/>
    </location>
</feature>
<keyword evidence="2" id="KW-1133">Transmembrane helix</keyword>
<proteinExistence type="predicted"/>
<feature type="region of interest" description="Disordered" evidence="1">
    <location>
        <begin position="158"/>
        <end position="182"/>
    </location>
</feature>
<evidence type="ECO:0000256" key="2">
    <source>
        <dbReference type="SAM" id="Phobius"/>
    </source>
</evidence>
<protein>
    <recommendedName>
        <fullName evidence="5">Rhomboid family membrane protein</fullName>
    </recommendedName>
</protein>
<dbReference type="Proteomes" id="UP000706124">
    <property type="component" value="Unassembled WGS sequence"/>
</dbReference>
<name>A0A9P7MCF4_9HYPO</name>
<sequence length="182" mass="20199">MSQDQSGAAPLPPQRSHVFRNLAFAGAVIAPLTMLLPPRKLDFRFFVLAGTFSLSTNHLAQEYTGHSLYARFGNRVASAFDNTLPEGAQRTRQLLKEQKEREYAEKAKTAGLLKDIWMGGEPDDWQERRDAEHLKSLEEGKGLSGIIMEQIADVWSGNYAKKGPEGKKDGEAPSPLEGSERK</sequence>
<keyword evidence="2" id="KW-0812">Transmembrane</keyword>
<comment type="caution">
    <text evidence="3">The sequence shown here is derived from an EMBL/GenBank/DDBJ whole genome shotgun (WGS) entry which is preliminary data.</text>
</comment>
<keyword evidence="4" id="KW-1185">Reference proteome</keyword>
<evidence type="ECO:0000313" key="4">
    <source>
        <dbReference type="Proteomes" id="UP000706124"/>
    </source>
</evidence>
<evidence type="ECO:0000256" key="1">
    <source>
        <dbReference type="SAM" id="MobiDB-lite"/>
    </source>
</evidence>